<evidence type="ECO:0000313" key="5">
    <source>
        <dbReference type="Proteomes" id="UP000306236"/>
    </source>
</evidence>
<dbReference type="CDD" id="cd00093">
    <property type="entry name" value="HTH_XRE"/>
    <property type="match status" value="1"/>
</dbReference>
<organism evidence="4 5">
    <name type="scientific">Lampropedia aestuarii</name>
    <dbReference type="NCBI Taxonomy" id="2562762"/>
    <lineage>
        <taxon>Bacteria</taxon>
        <taxon>Pseudomonadati</taxon>
        <taxon>Pseudomonadota</taxon>
        <taxon>Betaproteobacteria</taxon>
        <taxon>Burkholderiales</taxon>
        <taxon>Comamonadaceae</taxon>
        <taxon>Lampropedia</taxon>
    </lineage>
</organism>
<dbReference type="Gene3D" id="1.10.260.40">
    <property type="entry name" value="lambda repressor-like DNA-binding domains"/>
    <property type="match status" value="1"/>
</dbReference>
<dbReference type="InterPro" id="IPR025194">
    <property type="entry name" value="RodZ-like_C"/>
</dbReference>
<dbReference type="InterPro" id="IPR010982">
    <property type="entry name" value="Lambda_DNA-bd_dom_sf"/>
</dbReference>
<evidence type="ECO:0000259" key="3">
    <source>
        <dbReference type="PROSITE" id="PS50943"/>
    </source>
</evidence>
<gene>
    <name evidence="4" type="ORF">E8K88_02290</name>
</gene>
<reference evidence="4 5" key="1">
    <citation type="submission" date="2019-04" db="EMBL/GenBank/DDBJ databases">
        <title>Lampropedia sp YIM MLB12 draf genome.</title>
        <authorList>
            <person name="Wang Y.-X."/>
        </authorList>
    </citation>
    <scope>NUCLEOTIDE SEQUENCE [LARGE SCALE GENOMIC DNA]</scope>
    <source>
        <strain evidence="4 5">YIM MLB12</strain>
    </source>
</reference>
<evidence type="ECO:0000256" key="2">
    <source>
        <dbReference type="SAM" id="Phobius"/>
    </source>
</evidence>
<keyword evidence="5" id="KW-1185">Reference proteome</keyword>
<feature type="compositionally biased region" description="Low complexity" evidence="1">
    <location>
        <begin position="297"/>
        <end position="308"/>
    </location>
</feature>
<keyword evidence="2" id="KW-0812">Transmembrane</keyword>
<feature type="domain" description="HTH cro/C1-type" evidence="3">
    <location>
        <begin position="84"/>
        <end position="144"/>
    </location>
</feature>
<dbReference type="InterPro" id="IPR050400">
    <property type="entry name" value="Bact_Cytoskel_RodZ"/>
</dbReference>
<dbReference type="PROSITE" id="PS50943">
    <property type="entry name" value="HTH_CROC1"/>
    <property type="match status" value="1"/>
</dbReference>
<dbReference type="Proteomes" id="UP000306236">
    <property type="component" value="Unassembled WGS sequence"/>
</dbReference>
<evidence type="ECO:0000256" key="1">
    <source>
        <dbReference type="SAM" id="MobiDB-lite"/>
    </source>
</evidence>
<dbReference type="Pfam" id="PF13413">
    <property type="entry name" value="HTH_25"/>
    <property type="match status" value="1"/>
</dbReference>
<dbReference type="Pfam" id="PF13464">
    <property type="entry name" value="RodZ_C"/>
    <property type="match status" value="1"/>
</dbReference>
<dbReference type="OrthoDB" id="5293433at2"/>
<dbReference type="PANTHER" id="PTHR34475">
    <property type="match status" value="1"/>
</dbReference>
<sequence>MRKLCGWASKLKMPWATSSACVSSVKYWSEDFPNRENWFYTNARRFMSDKEIHNNNQDLEDAEQMVAGLSKPSIEAIDTPGALLRHYRQERQVSVQELAAVLKVSPEKLDALENDRYEALPDIVFTRALAMSICRLLAVDSAAVMAKFPSINSPKLGRDSDGLNCTFKDGEQPALGSSSMRESSFAPKAMLLVAGLLVAAAAVYFWPQIHQIISPQDSSSVQAQAGANAVGSGQTGSLGGQSLQVPGLMALQSSSQGNSTELANNEPYSAQLPSGPTEEDGEAAANGASDEVGSDVTAASADAASPTPQAEVVDTIHIVAQEPVWVQIRDGANAIVHQSTLPKGRELSIANNPPLRVEIGRADAVQVMVKGQAFDLTPHARKNVARFEVLP</sequence>
<name>A0A4S5BTC6_9BURK</name>
<dbReference type="PANTHER" id="PTHR34475:SF1">
    <property type="entry name" value="CYTOSKELETON PROTEIN RODZ"/>
    <property type="match status" value="1"/>
</dbReference>
<feature type="region of interest" description="Disordered" evidence="1">
    <location>
        <begin position="253"/>
        <end position="308"/>
    </location>
</feature>
<feature type="transmembrane region" description="Helical" evidence="2">
    <location>
        <begin position="189"/>
        <end position="206"/>
    </location>
</feature>
<accession>A0A4S5BTC6</accession>
<feature type="region of interest" description="Disordered" evidence="1">
    <location>
        <begin position="159"/>
        <end position="179"/>
    </location>
</feature>
<protein>
    <submittedName>
        <fullName evidence="4">DUF4115 domain-containing protein</fullName>
    </submittedName>
</protein>
<dbReference type="GO" id="GO:0003677">
    <property type="term" value="F:DNA binding"/>
    <property type="evidence" value="ECO:0007669"/>
    <property type="project" value="InterPro"/>
</dbReference>
<evidence type="ECO:0000313" key="4">
    <source>
        <dbReference type="EMBL" id="THJ36117.1"/>
    </source>
</evidence>
<comment type="caution">
    <text evidence="4">The sequence shown here is derived from an EMBL/GenBank/DDBJ whole genome shotgun (WGS) entry which is preliminary data.</text>
</comment>
<feature type="compositionally biased region" description="Polar residues" evidence="1">
    <location>
        <begin position="253"/>
        <end position="274"/>
    </location>
</feature>
<keyword evidence="2" id="KW-0472">Membrane</keyword>
<proteinExistence type="predicted"/>
<keyword evidence="2" id="KW-1133">Transmembrane helix</keyword>
<dbReference type="SUPFAM" id="SSF47413">
    <property type="entry name" value="lambda repressor-like DNA-binding domains"/>
    <property type="match status" value="1"/>
</dbReference>
<dbReference type="EMBL" id="SSWX01000002">
    <property type="protein sequence ID" value="THJ36117.1"/>
    <property type="molecule type" value="Genomic_DNA"/>
</dbReference>
<dbReference type="InterPro" id="IPR001387">
    <property type="entry name" value="Cro/C1-type_HTH"/>
</dbReference>
<dbReference type="AlphaFoldDB" id="A0A4S5BTC6"/>